<evidence type="ECO:0000256" key="1">
    <source>
        <dbReference type="SAM" id="Phobius"/>
    </source>
</evidence>
<dbReference type="KEGG" id="lum:CNR27_10930"/>
<feature type="transmembrane region" description="Helical" evidence="1">
    <location>
        <begin position="70"/>
        <end position="92"/>
    </location>
</feature>
<feature type="transmembrane region" description="Helical" evidence="1">
    <location>
        <begin position="37"/>
        <end position="58"/>
    </location>
</feature>
<keyword evidence="3" id="KW-1185">Reference proteome</keyword>
<organism evidence="2 3">
    <name type="scientific">Luteimonas chenhongjianii</name>
    <dbReference type="NCBI Taxonomy" id="2006110"/>
    <lineage>
        <taxon>Bacteria</taxon>
        <taxon>Pseudomonadati</taxon>
        <taxon>Pseudomonadota</taxon>
        <taxon>Gammaproteobacteria</taxon>
        <taxon>Lysobacterales</taxon>
        <taxon>Lysobacteraceae</taxon>
        <taxon>Luteimonas</taxon>
    </lineage>
</organism>
<dbReference type="Proteomes" id="UP000218968">
    <property type="component" value="Chromosome"/>
</dbReference>
<evidence type="ECO:0008006" key="4">
    <source>
        <dbReference type="Google" id="ProtNLM"/>
    </source>
</evidence>
<evidence type="ECO:0000313" key="3">
    <source>
        <dbReference type="Proteomes" id="UP000218968"/>
    </source>
</evidence>
<accession>A0A290XG15</accession>
<dbReference type="OrthoDB" id="9097160at2"/>
<dbReference type="EMBL" id="CP023406">
    <property type="protein sequence ID" value="ATD67876.1"/>
    <property type="molecule type" value="Genomic_DNA"/>
</dbReference>
<gene>
    <name evidence="2" type="ORF">CNR27_10930</name>
</gene>
<keyword evidence="1" id="KW-0472">Membrane</keyword>
<sequence length="153" mass="15531">MNLWLLGSAALAAIVGMVLPLQALLNARLGALTAGPLFASFVSFAVGTLALAMVLVVARTPWPSCRELAALPPGLWLGGIIGAVFVFCGTLLVPRLGAASLICLIVFGQVVGSLVVDHLGVLSTPRPVDAVRLAGAALVCVGALLVVRPWGTA</sequence>
<dbReference type="PANTHER" id="PTHR34821:SF2">
    <property type="entry name" value="INNER MEMBRANE PROTEIN YDCZ"/>
    <property type="match status" value="1"/>
</dbReference>
<feature type="transmembrane region" description="Helical" evidence="1">
    <location>
        <begin position="133"/>
        <end position="151"/>
    </location>
</feature>
<dbReference type="Pfam" id="PF04657">
    <property type="entry name" value="DMT_YdcZ"/>
    <property type="match status" value="1"/>
</dbReference>
<evidence type="ECO:0000313" key="2">
    <source>
        <dbReference type="EMBL" id="ATD67876.1"/>
    </source>
</evidence>
<dbReference type="GO" id="GO:0005886">
    <property type="term" value="C:plasma membrane"/>
    <property type="evidence" value="ECO:0007669"/>
    <property type="project" value="TreeGrafter"/>
</dbReference>
<name>A0A290XG15_9GAMM</name>
<proteinExistence type="predicted"/>
<keyword evidence="1" id="KW-1133">Transmembrane helix</keyword>
<reference evidence="3" key="1">
    <citation type="submission" date="2017-09" db="EMBL/GenBank/DDBJ databases">
        <title>Luteimonas liuhanmingii sp.nov., isolated from the intestinal contents of Tibetan Plateau Pika in Yushu, Qinghai Province, China.</title>
        <authorList>
            <person name="Gui Z."/>
        </authorList>
    </citation>
    <scope>NUCLEOTIDE SEQUENCE [LARGE SCALE GENOMIC DNA]</scope>
    <source>
        <strain evidence="3">100111</strain>
    </source>
</reference>
<feature type="transmembrane region" description="Helical" evidence="1">
    <location>
        <begin position="98"/>
        <end position="121"/>
    </location>
</feature>
<protein>
    <recommendedName>
        <fullName evidence="4">EamA-like transporter family protein</fullName>
    </recommendedName>
</protein>
<dbReference type="AlphaFoldDB" id="A0A290XG15"/>
<dbReference type="RefSeq" id="WP_096298717.1">
    <property type="nucleotide sequence ID" value="NZ_CP023406.1"/>
</dbReference>
<keyword evidence="1" id="KW-0812">Transmembrane</keyword>
<dbReference type="InterPro" id="IPR006750">
    <property type="entry name" value="YdcZ"/>
</dbReference>
<dbReference type="PANTHER" id="PTHR34821">
    <property type="entry name" value="INNER MEMBRANE PROTEIN YDCZ"/>
    <property type="match status" value="1"/>
</dbReference>